<feature type="region of interest" description="Disordered" evidence="1">
    <location>
        <begin position="1"/>
        <end position="70"/>
    </location>
</feature>
<keyword evidence="3" id="KW-1185">Reference proteome</keyword>
<reference evidence="2" key="1">
    <citation type="journal article" date="2022" name="bioRxiv">
        <title>Sequencing and chromosome-scale assembly of the giantPleurodeles waltlgenome.</title>
        <authorList>
            <person name="Brown T."/>
            <person name="Elewa A."/>
            <person name="Iarovenko S."/>
            <person name="Subramanian E."/>
            <person name="Araus A.J."/>
            <person name="Petzold A."/>
            <person name="Susuki M."/>
            <person name="Suzuki K.-i.T."/>
            <person name="Hayashi T."/>
            <person name="Toyoda A."/>
            <person name="Oliveira C."/>
            <person name="Osipova E."/>
            <person name="Leigh N.D."/>
            <person name="Simon A."/>
            <person name="Yun M.H."/>
        </authorList>
    </citation>
    <scope>NUCLEOTIDE SEQUENCE</scope>
    <source>
        <strain evidence="2">20211129_DDA</strain>
        <tissue evidence="2">Liver</tissue>
    </source>
</reference>
<proteinExistence type="predicted"/>
<dbReference type="EMBL" id="JANPWB010000010">
    <property type="protein sequence ID" value="KAJ1140402.1"/>
    <property type="molecule type" value="Genomic_DNA"/>
</dbReference>
<evidence type="ECO:0000256" key="1">
    <source>
        <dbReference type="SAM" id="MobiDB-lite"/>
    </source>
</evidence>
<dbReference type="Proteomes" id="UP001066276">
    <property type="component" value="Chromosome 6"/>
</dbReference>
<organism evidence="2 3">
    <name type="scientific">Pleurodeles waltl</name>
    <name type="common">Iberian ribbed newt</name>
    <dbReference type="NCBI Taxonomy" id="8319"/>
    <lineage>
        <taxon>Eukaryota</taxon>
        <taxon>Metazoa</taxon>
        <taxon>Chordata</taxon>
        <taxon>Craniata</taxon>
        <taxon>Vertebrata</taxon>
        <taxon>Euteleostomi</taxon>
        <taxon>Amphibia</taxon>
        <taxon>Batrachia</taxon>
        <taxon>Caudata</taxon>
        <taxon>Salamandroidea</taxon>
        <taxon>Salamandridae</taxon>
        <taxon>Pleurodelinae</taxon>
        <taxon>Pleurodeles</taxon>
    </lineage>
</organism>
<accession>A0AAV7QM10</accession>
<sequence>MRGENRSPTPGSHPCCSSKDDVRRKKGATAGPAVRKMDRGPCRDLTRPRHWDAQCNKATKKKVEAAPGSS</sequence>
<evidence type="ECO:0000313" key="3">
    <source>
        <dbReference type="Proteomes" id="UP001066276"/>
    </source>
</evidence>
<dbReference type="AlphaFoldDB" id="A0AAV7QM10"/>
<evidence type="ECO:0000313" key="2">
    <source>
        <dbReference type="EMBL" id="KAJ1140402.1"/>
    </source>
</evidence>
<gene>
    <name evidence="2" type="ORF">NDU88_006755</name>
</gene>
<protein>
    <submittedName>
        <fullName evidence="2">Uncharacterized protein</fullName>
    </submittedName>
</protein>
<feature type="compositionally biased region" description="Basic and acidic residues" evidence="1">
    <location>
        <begin position="35"/>
        <end position="52"/>
    </location>
</feature>
<name>A0AAV7QM10_PLEWA</name>
<comment type="caution">
    <text evidence="2">The sequence shown here is derived from an EMBL/GenBank/DDBJ whole genome shotgun (WGS) entry which is preliminary data.</text>
</comment>
<feature type="compositionally biased region" description="Polar residues" evidence="1">
    <location>
        <begin position="1"/>
        <end position="10"/>
    </location>
</feature>